<evidence type="ECO:0000313" key="1">
    <source>
        <dbReference type="EMBL" id="MCW3781385.1"/>
    </source>
</evidence>
<evidence type="ECO:0000313" key="2">
    <source>
        <dbReference type="Proteomes" id="UP001207582"/>
    </source>
</evidence>
<organism evidence="1 2">
    <name type="scientific">Defluviimonas salinarum</name>
    <dbReference type="NCBI Taxonomy" id="2992147"/>
    <lineage>
        <taxon>Bacteria</taxon>
        <taxon>Pseudomonadati</taxon>
        <taxon>Pseudomonadota</taxon>
        <taxon>Alphaproteobacteria</taxon>
        <taxon>Rhodobacterales</taxon>
        <taxon>Paracoccaceae</taxon>
        <taxon>Albidovulum</taxon>
    </lineage>
</organism>
<dbReference type="EMBL" id="JAPDOG010000005">
    <property type="protein sequence ID" value="MCW3781385.1"/>
    <property type="molecule type" value="Genomic_DNA"/>
</dbReference>
<proteinExistence type="predicted"/>
<protein>
    <submittedName>
        <fullName evidence="1">Uncharacterized protein</fullName>
    </submittedName>
</protein>
<gene>
    <name evidence="1" type="ORF">OM960_07250</name>
</gene>
<dbReference type="Proteomes" id="UP001207582">
    <property type="component" value="Unassembled WGS sequence"/>
</dbReference>
<accession>A0ABT3J119</accession>
<keyword evidence="2" id="KW-1185">Reference proteome</keyword>
<name>A0ABT3J119_9RHOB</name>
<sequence length="261" mass="29404">MTTKDANSDDEFAKRFGRFTLQPATGGISSHALPQFIPGSDNDYAVRVAGKVGSAYAWEPQSTARQVGIDLCLDTLRQGCWAGGNSLPRQQRKRVRDEIGEGAFRTLWRTLTFDSPIKEELSKRRSWGDFRKVWNCAITAFWCHHFEEPFSKNWVAACALFKLYGRRDEITFGFLCSELAQKISHEEDAMRGAGTVSSARRGGHAASQKRAYSRNQILLEMSGLIHGEGQAVMSAARKVARRTCAASPEAIRRLWYRHQER</sequence>
<dbReference type="RefSeq" id="WP_264771521.1">
    <property type="nucleotide sequence ID" value="NZ_JAPDOG010000005.1"/>
</dbReference>
<reference evidence="1 2" key="1">
    <citation type="submission" date="2022-10" db="EMBL/GenBank/DDBJ databases">
        <title>Defluviimonas sp. CAU 1641 isolated from mud.</title>
        <authorList>
            <person name="Kim W."/>
        </authorList>
    </citation>
    <scope>NUCLEOTIDE SEQUENCE [LARGE SCALE GENOMIC DNA]</scope>
    <source>
        <strain evidence="1 2">CAU 1641</strain>
    </source>
</reference>
<comment type="caution">
    <text evidence="1">The sequence shown here is derived from an EMBL/GenBank/DDBJ whole genome shotgun (WGS) entry which is preliminary data.</text>
</comment>